<evidence type="ECO:0000313" key="2">
    <source>
        <dbReference type="EMBL" id="KAJ6238877.1"/>
    </source>
</evidence>
<dbReference type="Proteomes" id="UP001150062">
    <property type="component" value="Unassembled WGS sequence"/>
</dbReference>
<sequence>MAGDPLTKLKFTTKIDRIPGAGEQLLDNFIKTEKGKEKKWKKWNHDTLPDVKEIDLFNLKVKVTKGRGQTETKMKRMGSEDRCWETKLKKDTKIKRKSRLKDLGRQRKKRLIRNQP</sequence>
<keyword evidence="3" id="KW-1185">Reference proteome</keyword>
<organism evidence="2 3">
    <name type="scientific">Anaeramoeba flamelloides</name>
    <dbReference type="NCBI Taxonomy" id="1746091"/>
    <lineage>
        <taxon>Eukaryota</taxon>
        <taxon>Metamonada</taxon>
        <taxon>Anaeramoebidae</taxon>
        <taxon>Anaeramoeba</taxon>
    </lineage>
</organism>
<proteinExistence type="predicted"/>
<feature type="compositionally biased region" description="Basic residues" evidence="1">
    <location>
        <begin position="106"/>
        <end position="116"/>
    </location>
</feature>
<comment type="caution">
    <text evidence="2">The sequence shown here is derived from an EMBL/GenBank/DDBJ whole genome shotgun (WGS) entry which is preliminary data.</text>
</comment>
<reference evidence="2" key="1">
    <citation type="submission" date="2022-08" db="EMBL/GenBank/DDBJ databases">
        <title>Novel sulfate-reducing endosymbionts in the free-living metamonad Anaeramoeba.</title>
        <authorList>
            <person name="Jerlstrom-Hultqvist J."/>
            <person name="Cepicka I."/>
            <person name="Gallot-Lavallee L."/>
            <person name="Salas-Leiva D."/>
            <person name="Curtis B.A."/>
            <person name="Zahonova K."/>
            <person name="Pipaliya S."/>
            <person name="Dacks J."/>
            <person name="Roger A.J."/>
        </authorList>
    </citation>
    <scope>NUCLEOTIDE SEQUENCE</scope>
    <source>
        <strain evidence="2">Schooner1</strain>
    </source>
</reference>
<evidence type="ECO:0000256" key="1">
    <source>
        <dbReference type="SAM" id="MobiDB-lite"/>
    </source>
</evidence>
<feature type="region of interest" description="Disordered" evidence="1">
    <location>
        <begin position="95"/>
        <end position="116"/>
    </location>
</feature>
<name>A0ABQ8Y3W6_9EUKA</name>
<accession>A0ABQ8Y3W6</accession>
<dbReference type="EMBL" id="JAOAOG010000232">
    <property type="protein sequence ID" value="KAJ6238877.1"/>
    <property type="molecule type" value="Genomic_DNA"/>
</dbReference>
<protein>
    <submittedName>
        <fullName evidence="2">Uncharacterized protein</fullName>
    </submittedName>
</protein>
<evidence type="ECO:0000313" key="3">
    <source>
        <dbReference type="Proteomes" id="UP001150062"/>
    </source>
</evidence>
<gene>
    <name evidence="2" type="ORF">M0813_26108</name>
</gene>